<evidence type="ECO:0000313" key="3">
    <source>
        <dbReference type="Proteomes" id="UP001296873"/>
    </source>
</evidence>
<keyword evidence="1" id="KW-0812">Transmembrane</keyword>
<feature type="transmembrane region" description="Helical" evidence="1">
    <location>
        <begin position="6"/>
        <end position="23"/>
    </location>
</feature>
<proteinExistence type="predicted"/>
<feature type="transmembrane region" description="Helical" evidence="1">
    <location>
        <begin position="99"/>
        <end position="120"/>
    </location>
</feature>
<evidence type="ECO:0000313" key="2">
    <source>
        <dbReference type="EMBL" id="MBK1667010.1"/>
    </source>
</evidence>
<comment type="caution">
    <text evidence="2">The sequence shown here is derived from an EMBL/GenBank/DDBJ whole genome shotgun (WGS) entry which is preliminary data.</text>
</comment>
<feature type="transmembrane region" description="Helical" evidence="1">
    <location>
        <begin position="44"/>
        <end position="63"/>
    </location>
</feature>
<keyword evidence="1" id="KW-1133">Transmembrane helix</keyword>
<keyword evidence="1" id="KW-0472">Membrane</keyword>
<organism evidence="2 3">
    <name type="scientific">Rhodovibrio sodomensis</name>
    <dbReference type="NCBI Taxonomy" id="1088"/>
    <lineage>
        <taxon>Bacteria</taxon>
        <taxon>Pseudomonadati</taxon>
        <taxon>Pseudomonadota</taxon>
        <taxon>Alphaproteobacteria</taxon>
        <taxon>Rhodospirillales</taxon>
        <taxon>Rhodovibrionaceae</taxon>
        <taxon>Rhodovibrio</taxon>
    </lineage>
</organism>
<dbReference type="EMBL" id="NRRL01000003">
    <property type="protein sequence ID" value="MBK1667010.1"/>
    <property type="molecule type" value="Genomic_DNA"/>
</dbReference>
<protein>
    <recommendedName>
        <fullName evidence="4">DUF3325 domain-containing protein</fullName>
    </recommendedName>
</protein>
<reference evidence="2 3" key="1">
    <citation type="journal article" date="2020" name="Microorganisms">
        <title>Osmotic Adaptation and Compatible Solute Biosynthesis of Phototrophic Bacteria as Revealed from Genome Analyses.</title>
        <authorList>
            <person name="Imhoff J.F."/>
            <person name="Rahn T."/>
            <person name="Kunzel S."/>
            <person name="Keller A."/>
            <person name="Neulinger S.C."/>
        </authorList>
    </citation>
    <scope>NUCLEOTIDE SEQUENCE [LARGE SCALE GENOMIC DNA]</scope>
    <source>
        <strain evidence="2 3">DSM 9895</strain>
    </source>
</reference>
<name>A0ABS1DC89_9PROT</name>
<accession>A0ABS1DC89</accession>
<evidence type="ECO:0000256" key="1">
    <source>
        <dbReference type="SAM" id="Phobius"/>
    </source>
</evidence>
<feature type="transmembrane region" description="Helical" evidence="1">
    <location>
        <begin position="69"/>
        <end position="92"/>
    </location>
</feature>
<evidence type="ECO:0008006" key="4">
    <source>
        <dbReference type="Google" id="ProtNLM"/>
    </source>
</evidence>
<sequence>MEYLPPTTLAIMFIAFGAARFENQRWIRARSMGMKGANQAIGTFVDLTGFVALLFAGAFLIAYAVDQSILQALVLFGCGVAGVLAVSVPIGLLFGGDNWLVWIVGTVAVWPLGLALIPWVSWFGVA</sequence>
<gene>
    <name evidence="2" type="ORF">CKO28_02995</name>
</gene>
<dbReference type="RefSeq" id="WP_200339070.1">
    <property type="nucleotide sequence ID" value="NZ_NRRL01000003.1"/>
</dbReference>
<dbReference type="Proteomes" id="UP001296873">
    <property type="component" value="Unassembled WGS sequence"/>
</dbReference>
<keyword evidence="3" id="KW-1185">Reference proteome</keyword>